<accession>A0ABQ0EPG1</accession>
<evidence type="ECO:0000313" key="2">
    <source>
        <dbReference type="EMBL" id="GAB1288958.1"/>
    </source>
</evidence>
<evidence type="ECO:0000313" key="3">
    <source>
        <dbReference type="Proteomes" id="UP001623349"/>
    </source>
</evidence>
<name>A0ABQ0EPG1_APOSI</name>
<evidence type="ECO:0000256" key="1">
    <source>
        <dbReference type="SAM" id="MobiDB-lite"/>
    </source>
</evidence>
<dbReference type="EMBL" id="BAAFST010000004">
    <property type="protein sequence ID" value="GAB1288958.1"/>
    <property type="molecule type" value="Genomic_DNA"/>
</dbReference>
<dbReference type="Proteomes" id="UP001623349">
    <property type="component" value="Unassembled WGS sequence"/>
</dbReference>
<protein>
    <submittedName>
        <fullName evidence="2">Uncharacterized protein</fullName>
    </submittedName>
</protein>
<sequence length="41" mass="4634">MKVGVNHFDTSPERNNQQELKPFSIWSRGKGKDCSSSSTHI</sequence>
<comment type="caution">
    <text evidence="2">The sequence shown here is derived from an EMBL/GenBank/DDBJ whole genome shotgun (WGS) entry which is preliminary data.</text>
</comment>
<keyword evidence="3" id="KW-1185">Reference proteome</keyword>
<organism evidence="2 3">
    <name type="scientific">Apodemus speciosus</name>
    <name type="common">Large Japanese field mouse</name>
    <dbReference type="NCBI Taxonomy" id="105296"/>
    <lineage>
        <taxon>Eukaryota</taxon>
        <taxon>Metazoa</taxon>
        <taxon>Chordata</taxon>
        <taxon>Craniata</taxon>
        <taxon>Vertebrata</taxon>
        <taxon>Euteleostomi</taxon>
        <taxon>Mammalia</taxon>
        <taxon>Eutheria</taxon>
        <taxon>Euarchontoglires</taxon>
        <taxon>Glires</taxon>
        <taxon>Rodentia</taxon>
        <taxon>Myomorpha</taxon>
        <taxon>Muroidea</taxon>
        <taxon>Muridae</taxon>
        <taxon>Murinae</taxon>
        <taxon>Apodemus</taxon>
    </lineage>
</organism>
<gene>
    <name evidence="2" type="ORF">APTSU1_000418800</name>
</gene>
<proteinExistence type="predicted"/>
<reference evidence="2 3" key="1">
    <citation type="submission" date="2024-08" db="EMBL/GenBank/DDBJ databases">
        <title>The draft genome of Apodemus speciosus.</title>
        <authorList>
            <person name="Nabeshima K."/>
            <person name="Suzuki S."/>
            <person name="Onuma M."/>
        </authorList>
    </citation>
    <scope>NUCLEOTIDE SEQUENCE [LARGE SCALE GENOMIC DNA]</scope>
    <source>
        <strain evidence="2">IB14-021</strain>
    </source>
</reference>
<feature type="region of interest" description="Disordered" evidence="1">
    <location>
        <begin position="1"/>
        <end position="41"/>
    </location>
</feature>